<gene>
    <name evidence="1" type="ORF">RRG08_042598</name>
</gene>
<name>A0AAE1CJZ5_9GAST</name>
<comment type="caution">
    <text evidence="1">The sequence shown here is derived from an EMBL/GenBank/DDBJ whole genome shotgun (WGS) entry which is preliminary data.</text>
</comment>
<accession>A0AAE1CJZ5</accession>
<dbReference type="EMBL" id="JAWDGP010007852">
    <property type="protein sequence ID" value="KAK3702608.1"/>
    <property type="molecule type" value="Genomic_DNA"/>
</dbReference>
<evidence type="ECO:0000313" key="2">
    <source>
        <dbReference type="Proteomes" id="UP001283361"/>
    </source>
</evidence>
<reference evidence="1" key="1">
    <citation type="journal article" date="2023" name="G3 (Bethesda)">
        <title>A reference genome for the long-term kleptoplast-retaining sea slug Elysia crispata morphotype clarki.</title>
        <authorList>
            <person name="Eastman K.E."/>
            <person name="Pendleton A.L."/>
            <person name="Shaikh M.A."/>
            <person name="Suttiyut T."/>
            <person name="Ogas R."/>
            <person name="Tomko P."/>
            <person name="Gavelis G."/>
            <person name="Widhalm J.R."/>
            <person name="Wisecaver J.H."/>
        </authorList>
    </citation>
    <scope>NUCLEOTIDE SEQUENCE</scope>
    <source>
        <strain evidence="1">ECLA1</strain>
    </source>
</reference>
<dbReference type="Proteomes" id="UP001283361">
    <property type="component" value="Unassembled WGS sequence"/>
</dbReference>
<sequence length="82" mass="9207">MPSSRPGASKTRNLTIPVHHTPMHHQRLLAQNRNPNAEPLSTSRKLQASLCPESVLKFYKRPHTCHSNAGRVNPRTLKTSAF</sequence>
<keyword evidence="2" id="KW-1185">Reference proteome</keyword>
<evidence type="ECO:0000313" key="1">
    <source>
        <dbReference type="EMBL" id="KAK3702608.1"/>
    </source>
</evidence>
<dbReference type="AlphaFoldDB" id="A0AAE1CJZ5"/>
<protein>
    <submittedName>
        <fullName evidence="1">Uncharacterized protein</fullName>
    </submittedName>
</protein>
<organism evidence="1 2">
    <name type="scientific">Elysia crispata</name>
    <name type="common">lettuce slug</name>
    <dbReference type="NCBI Taxonomy" id="231223"/>
    <lineage>
        <taxon>Eukaryota</taxon>
        <taxon>Metazoa</taxon>
        <taxon>Spiralia</taxon>
        <taxon>Lophotrochozoa</taxon>
        <taxon>Mollusca</taxon>
        <taxon>Gastropoda</taxon>
        <taxon>Heterobranchia</taxon>
        <taxon>Euthyneura</taxon>
        <taxon>Panpulmonata</taxon>
        <taxon>Sacoglossa</taxon>
        <taxon>Placobranchoidea</taxon>
        <taxon>Plakobranchidae</taxon>
        <taxon>Elysia</taxon>
    </lineage>
</organism>
<proteinExistence type="predicted"/>